<feature type="compositionally biased region" description="Pro residues" evidence="1">
    <location>
        <begin position="70"/>
        <end position="82"/>
    </location>
</feature>
<feature type="region of interest" description="Disordered" evidence="1">
    <location>
        <begin position="1"/>
        <end position="223"/>
    </location>
</feature>
<dbReference type="GeneID" id="128313172"/>
<name>A0ABM3P312_ACIJB</name>
<evidence type="ECO:0000313" key="3">
    <source>
        <dbReference type="RefSeq" id="XP_053066073.1"/>
    </source>
</evidence>
<organism evidence="2 3">
    <name type="scientific">Acinonyx jubatus</name>
    <name type="common">Cheetah</name>
    <dbReference type="NCBI Taxonomy" id="32536"/>
    <lineage>
        <taxon>Eukaryota</taxon>
        <taxon>Metazoa</taxon>
        <taxon>Chordata</taxon>
        <taxon>Craniata</taxon>
        <taxon>Vertebrata</taxon>
        <taxon>Euteleostomi</taxon>
        <taxon>Mammalia</taxon>
        <taxon>Eutheria</taxon>
        <taxon>Laurasiatheria</taxon>
        <taxon>Carnivora</taxon>
        <taxon>Feliformia</taxon>
        <taxon>Felidae</taxon>
        <taxon>Felinae</taxon>
        <taxon>Acinonyx</taxon>
    </lineage>
</organism>
<keyword evidence="2" id="KW-1185">Reference proteome</keyword>
<gene>
    <name evidence="3" type="primary">LOC128313172</name>
</gene>
<feature type="region of interest" description="Disordered" evidence="1">
    <location>
        <begin position="292"/>
        <end position="420"/>
    </location>
</feature>
<sequence length="420" mass="43053">MGDAAIAGQSAEGQGRWLRAPGGGTAAARSPGRRAKGFHQAADFPEEGPGSPGPASLPPTPQRERLPESVPRPPPSRCPPRPSARGPEDTEDTSRWRPEEAGGTGRAARDPELGAGAAAGRTPSADPCGASWARGRTKDAAGEGHAAARHREAAGRACAAQGLRSAPSSGAGGQAARADKATFGRRPEEVRAGAGRCPREAPSGGAGLAVAHVGSRTPPGPASRAVCVPAGSVGGGEIRAVVCVLIGFCAQNRRGGIGGRQVFTAISQTRKGRLRGGARELEPGFVLLRGSLAEPRDRSRPRGRGVPLPRPRPHLGPHARAGPVRPVGQLGSRRSWEWGRLPHLPEGRSRAPGPAGVAPCPRPTPRQRGESPHDLRLPRLPPGGAPGPLLKGARRGLPRRAPEAAATGPGPERAKAPRGL</sequence>
<proteinExistence type="predicted"/>
<accession>A0ABM3P312</accession>
<protein>
    <submittedName>
        <fullName evidence="3">Translation initiation factor IF-2-like</fullName>
    </submittedName>
</protein>
<feature type="compositionally biased region" description="Low complexity" evidence="1">
    <location>
        <begin position="155"/>
        <end position="169"/>
    </location>
</feature>
<feature type="compositionally biased region" description="Basic and acidic residues" evidence="1">
    <location>
        <begin position="367"/>
        <end position="377"/>
    </location>
</feature>
<evidence type="ECO:0000256" key="1">
    <source>
        <dbReference type="SAM" id="MobiDB-lite"/>
    </source>
</evidence>
<dbReference type="Proteomes" id="UP001652583">
    <property type="component" value="Chromosome E2"/>
</dbReference>
<feature type="compositionally biased region" description="Pro residues" evidence="1">
    <location>
        <begin position="51"/>
        <end position="61"/>
    </location>
</feature>
<feature type="compositionally biased region" description="Basic and acidic residues" evidence="1">
    <location>
        <begin position="177"/>
        <end position="191"/>
    </location>
</feature>
<reference evidence="3" key="1">
    <citation type="submission" date="2025-08" db="UniProtKB">
        <authorList>
            <consortium name="RefSeq"/>
        </authorList>
    </citation>
    <scope>IDENTIFICATION</scope>
    <source>
        <tissue evidence="3">Blood</tissue>
    </source>
</reference>
<feature type="compositionally biased region" description="Basic and acidic residues" evidence="1">
    <location>
        <begin position="86"/>
        <end position="100"/>
    </location>
</feature>
<dbReference type="RefSeq" id="XP_053066073.1">
    <property type="nucleotide sequence ID" value="XM_053210098.1"/>
</dbReference>
<evidence type="ECO:0000313" key="2">
    <source>
        <dbReference type="Proteomes" id="UP001652583"/>
    </source>
</evidence>